<dbReference type="InterPro" id="IPR058594">
    <property type="entry name" value="PB1-like_dom_pln"/>
</dbReference>
<comment type="caution">
    <text evidence="3">The sequence shown here is derived from an EMBL/GenBank/DDBJ whole genome shotgun (WGS) entry which is preliminary data.</text>
</comment>
<evidence type="ECO:0000256" key="1">
    <source>
        <dbReference type="SAM" id="MobiDB-lite"/>
    </source>
</evidence>
<feature type="compositionally biased region" description="Basic and acidic residues" evidence="1">
    <location>
        <begin position="95"/>
        <end position="105"/>
    </location>
</feature>
<evidence type="ECO:0000313" key="3">
    <source>
        <dbReference type="EMBL" id="KAK2981221.1"/>
    </source>
</evidence>
<dbReference type="GO" id="GO:0003676">
    <property type="term" value="F:nucleic acid binding"/>
    <property type="evidence" value="ECO:0007669"/>
    <property type="project" value="InterPro"/>
</dbReference>
<organism evidence="3 4">
    <name type="scientific">Escallonia rubra</name>
    <dbReference type="NCBI Taxonomy" id="112253"/>
    <lineage>
        <taxon>Eukaryota</taxon>
        <taxon>Viridiplantae</taxon>
        <taxon>Streptophyta</taxon>
        <taxon>Embryophyta</taxon>
        <taxon>Tracheophyta</taxon>
        <taxon>Spermatophyta</taxon>
        <taxon>Magnoliopsida</taxon>
        <taxon>eudicotyledons</taxon>
        <taxon>Gunneridae</taxon>
        <taxon>Pentapetalae</taxon>
        <taxon>asterids</taxon>
        <taxon>campanulids</taxon>
        <taxon>Escalloniales</taxon>
        <taxon>Escalloniaceae</taxon>
        <taxon>Escallonia</taxon>
    </lineage>
</organism>
<dbReference type="Pfam" id="PF26130">
    <property type="entry name" value="PB1-like"/>
    <property type="match status" value="1"/>
</dbReference>
<reference evidence="3" key="1">
    <citation type="submission" date="2022-12" db="EMBL/GenBank/DDBJ databases">
        <title>Draft genome assemblies for two species of Escallonia (Escalloniales).</title>
        <authorList>
            <person name="Chanderbali A."/>
            <person name="Dervinis C."/>
            <person name="Anghel I."/>
            <person name="Soltis D."/>
            <person name="Soltis P."/>
            <person name="Zapata F."/>
        </authorList>
    </citation>
    <scope>NUCLEOTIDE SEQUENCE</scope>
    <source>
        <strain evidence="3">UCBG92.1500</strain>
        <tissue evidence="3">Leaf</tissue>
    </source>
</reference>
<feature type="compositionally biased region" description="Basic and acidic residues" evidence="1">
    <location>
        <begin position="115"/>
        <end position="125"/>
    </location>
</feature>
<dbReference type="SMART" id="SM00343">
    <property type="entry name" value="ZnF_C2HC"/>
    <property type="match status" value="1"/>
</dbReference>
<dbReference type="Proteomes" id="UP001187471">
    <property type="component" value="Unassembled WGS sequence"/>
</dbReference>
<dbReference type="AlphaFoldDB" id="A0AA88RLA9"/>
<protein>
    <recommendedName>
        <fullName evidence="2">CCHC-type domain-containing protein</fullName>
    </recommendedName>
</protein>
<feature type="compositionally biased region" description="Low complexity" evidence="1">
    <location>
        <begin position="477"/>
        <end position="486"/>
    </location>
</feature>
<name>A0AA88RLA9_9ASTE</name>
<proteinExistence type="predicted"/>
<dbReference type="InterPro" id="IPR001878">
    <property type="entry name" value="Znf_CCHC"/>
</dbReference>
<feature type="compositionally biased region" description="Polar residues" evidence="1">
    <location>
        <begin position="79"/>
        <end position="88"/>
    </location>
</feature>
<dbReference type="GO" id="GO:0008270">
    <property type="term" value="F:zinc ion binding"/>
    <property type="evidence" value="ECO:0007669"/>
    <property type="project" value="InterPro"/>
</dbReference>
<sequence>MYQLRMDEGSDLGDHISEFNRLVSHWSSIDVKLEEEEQAILLLSSLPKSYETLKTTLLIENETLLVDDVMLALMDSSRVNGMSSSSQGEGLVVRFENKNGHEKGRGRLRSKNSGHGKDMSKSRGKQDKSSIECWYCKEIDHIVRKCPKGNDKKNGKKHVNNANVAEENDKSSDGDLYLVSSVEQQEWNIVIGGASVSTHAGSNNDNSELWHKRLGHLSEKGKGSTFFTIKLMFGGHFYMRTHKVYDPCHVRYIDYCDEECMSMIELGKMCEEIGLEGYTKFYYKIYGKDLESGLVRVKTDSELVQMCPFIPEHIEIEMYLEEVSEEDMFYEYYETHLEGLEDVHGRTLVVIEELDDDGRVIPNDMTVGFYLGGGNNEMLSGSETVDDKANLGGSADMPSCSAIVGDRADEGGNAERPTGGDNVDVGGNAERPLGLETGGDNVDVGGNAERPLGLETEGHNVDVGGNAERPLDLETEGGNVDVGGNVERPLGLKT</sequence>
<evidence type="ECO:0000313" key="4">
    <source>
        <dbReference type="Proteomes" id="UP001187471"/>
    </source>
</evidence>
<accession>A0AA88RLA9</accession>
<feature type="region of interest" description="Disordered" evidence="1">
    <location>
        <begin position="79"/>
        <end position="125"/>
    </location>
</feature>
<keyword evidence="4" id="KW-1185">Reference proteome</keyword>
<dbReference type="Pfam" id="PF14223">
    <property type="entry name" value="Retrotran_gag_2"/>
    <property type="match status" value="1"/>
</dbReference>
<gene>
    <name evidence="3" type="ORF">RJ640_030610</name>
</gene>
<dbReference type="EMBL" id="JAVXUO010001548">
    <property type="protein sequence ID" value="KAK2981221.1"/>
    <property type="molecule type" value="Genomic_DNA"/>
</dbReference>
<dbReference type="SUPFAM" id="SSF57756">
    <property type="entry name" value="Retrovirus zinc finger-like domains"/>
    <property type="match status" value="1"/>
</dbReference>
<feature type="region of interest" description="Disordered" evidence="1">
    <location>
        <begin position="404"/>
        <end position="494"/>
    </location>
</feature>
<dbReference type="InterPro" id="IPR036875">
    <property type="entry name" value="Znf_CCHC_sf"/>
</dbReference>
<evidence type="ECO:0000259" key="2">
    <source>
        <dbReference type="SMART" id="SM00343"/>
    </source>
</evidence>
<feature type="domain" description="CCHC-type" evidence="2">
    <location>
        <begin position="132"/>
        <end position="148"/>
    </location>
</feature>